<dbReference type="GO" id="GO:0016020">
    <property type="term" value="C:membrane"/>
    <property type="evidence" value="ECO:0007669"/>
    <property type="project" value="TreeGrafter"/>
</dbReference>
<reference evidence="8 9" key="1">
    <citation type="journal article" date="2016" name="Nat. Commun.">
        <title>Thousands of microbial genomes shed light on interconnected biogeochemical processes in an aquifer system.</title>
        <authorList>
            <person name="Anantharaman K."/>
            <person name="Brown C.T."/>
            <person name="Hug L.A."/>
            <person name="Sharon I."/>
            <person name="Castelle C.J."/>
            <person name="Probst A.J."/>
            <person name="Thomas B.C."/>
            <person name="Singh A."/>
            <person name="Wilkins M.J."/>
            <person name="Karaoz U."/>
            <person name="Brodie E.L."/>
            <person name="Williams K.H."/>
            <person name="Hubbard S.S."/>
            <person name="Banfield J.F."/>
        </authorList>
    </citation>
    <scope>NUCLEOTIDE SEQUENCE [LARGE SCALE GENOMIC DNA]</scope>
</reference>
<sequence length="177" mass="20600">MKNHLNKLNEKVKINKSIQAKELRVVGADGVNLGILSREDALKQAQEINLDLIEVSPKANPPVAKIMDYGKFQYEQKKKSKEIKVKSRITETKNVQIKIGTGDGDLSLKAKRVSEWLREKHRVKIDLFLWGRYKYMEFNFLKERLLRFLTLITEEYKIAEPIKKSQKGLSMIIERNS</sequence>
<dbReference type="InterPro" id="IPR019815">
    <property type="entry name" value="Translation_initiation_fac_3_C"/>
</dbReference>
<gene>
    <name evidence="8" type="ORF">A2Z61_00610</name>
</gene>
<dbReference type="STRING" id="1797580.A2Z61_00610"/>
<dbReference type="Gene3D" id="3.10.20.80">
    <property type="entry name" value="Translation initiation factor 3 (IF-3), N-terminal domain"/>
    <property type="match status" value="1"/>
</dbReference>
<comment type="subunit">
    <text evidence="5">Monomer.</text>
</comment>
<name>A0A1F5EFI1_9BACT</name>
<dbReference type="EMBL" id="MFAC01000036">
    <property type="protein sequence ID" value="OGD66187.1"/>
    <property type="molecule type" value="Genomic_DNA"/>
</dbReference>
<dbReference type="PROSITE" id="PS00938">
    <property type="entry name" value="IF3"/>
    <property type="match status" value="1"/>
</dbReference>
<evidence type="ECO:0000256" key="1">
    <source>
        <dbReference type="ARBA" id="ARBA00005439"/>
    </source>
</evidence>
<protein>
    <recommendedName>
        <fullName evidence="4 5">Translation initiation factor IF-3</fullName>
    </recommendedName>
</protein>
<dbReference type="NCBIfam" id="TIGR00168">
    <property type="entry name" value="infC"/>
    <property type="match status" value="1"/>
</dbReference>
<dbReference type="SUPFAM" id="SSF54364">
    <property type="entry name" value="Translation initiation factor IF3, N-terminal domain"/>
    <property type="match status" value="1"/>
</dbReference>
<feature type="domain" description="Translation initiation factor 3 C-terminal" evidence="6">
    <location>
        <begin position="91"/>
        <end position="174"/>
    </location>
</feature>
<evidence type="ECO:0000256" key="2">
    <source>
        <dbReference type="ARBA" id="ARBA00022540"/>
    </source>
</evidence>
<dbReference type="GO" id="GO:0043022">
    <property type="term" value="F:ribosome binding"/>
    <property type="evidence" value="ECO:0007669"/>
    <property type="project" value="TreeGrafter"/>
</dbReference>
<keyword evidence="2 5" id="KW-0396">Initiation factor</keyword>
<evidence type="ECO:0000259" key="6">
    <source>
        <dbReference type="Pfam" id="PF00707"/>
    </source>
</evidence>
<dbReference type="InterPro" id="IPR019813">
    <property type="entry name" value="Translation_initiation_fac3_CS"/>
</dbReference>
<dbReference type="GO" id="GO:0032790">
    <property type="term" value="P:ribosome disassembly"/>
    <property type="evidence" value="ECO:0007669"/>
    <property type="project" value="TreeGrafter"/>
</dbReference>
<comment type="function">
    <text evidence="5">IF-3 binds to the 30S ribosomal subunit and shifts the equilibrium between 70S ribosomes and their 50S and 30S subunits in favor of the free subunits, thus enhancing the availability of 30S subunits on which protein synthesis initiation begins.</text>
</comment>
<keyword evidence="3 5" id="KW-0648">Protein biosynthesis</keyword>
<dbReference type="InterPro" id="IPR036787">
    <property type="entry name" value="T_IF-3_N_sf"/>
</dbReference>
<evidence type="ECO:0000256" key="5">
    <source>
        <dbReference type="RuleBase" id="RU000646"/>
    </source>
</evidence>
<dbReference type="InterPro" id="IPR019814">
    <property type="entry name" value="Translation_initiation_fac_3_N"/>
</dbReference>
<dbReference type="PANTHER" id="PTHR10938:SF0">
    <property type="entry name" value="TRANSLATION INITIATION FACTOR IF-3, MITOCHONDRIAL"/>
    <property type="match status" value="1"/>
</dbReference>
<comment type="caution">
    <text evidence="8">The sequence shown here is derived from an EMBL/GenBank/DDBJ whole genome shotgun (WGS) entry which is preliminary data.</text>
</comment>
<comment type="subcellular location">
    <subcellularLocation>
        <location evidence="5">Cytoplasm</location>
    </subcellularLocation>
</comment>
<dbReference type="SUPFAM" id="SSF55200">
    <property type="entry name" value="Translation initiation factor IF3, C-terminal domain"/>
    <property type="match status" value="1"/>
</dbReference>
<accession>A0A1F5EFI1</accession>
<dbReference type="GO" id="GO:0005829">
    <property type="term" value="C:cytosol"/>
    <property type="evidence" value="ECO:0007669"/>
    <property type="project" value="TreeGrafter"/>
</dbReference>
<comment type="similarity">
    <text evidence="1 5">Belongs to the IF-3 family.</text>
</comment>
<proteinExistence type="inferred from homology"/>
<dbReference type="InterPro" id="IPR036788">
    <property type="entry name" value="T_IF-3_C_sf"/>
</dbReference>
<dbReference type="Proteomes" id="UP000186029">
    <property type="component" value="Unassembled WGS sequence"/>
</dbReference>
<feature type="domain" description="Translation initiation factor 3 N-terminal" evidence="7">
    <location>
        <begin position="14"/>
        <end position="82"/>
    </location>
</feature>
<dbReference type="PANTHER" id="PTHR10938">
    <property type="entry name" value="TRANSLATION INITIATION FACTOR IF-3"/>
    <property type="match status" value="1"/>
</dbReference>
<evidence type="ECO:0000313" key="8">
    <source>
        <dbReference type="EMBL" id="OGD66187.1"/>
    </source>
</evidence>
<organism evidence="8 9">
    <name type="scientific">Candidatus Campbellbacteria bacterium RIFCSPLOWO2_02_35_12</name>
    <dbReference type="NCBI Taxonomy" id="1797580"/>
    <lineage>
        <taxon>Bacteria</taxon>
        <taxon>Candidatus Campbelliibacteriota</taxon>
    </lineage>
</organism>
<evidence type="ECO:0000313" key="9">
    <source>
        <dbReference type="Proteomes" id="UP000186029"/>
    </source>
</evidence>
<evidence type="ECO:0000256" key="4">
    <source>
        <dbReference type="NCBIfam" id="TIGR00168"/>
    </source>
</evidence>
<dbReference type="Pfam" id="PF05198">
    <property type="entry name" value="IF3_N"/>
    <property type="match status" value="1"/>
</dbReference>
<dbReference type="AlphaFoldDB" id="A0A1F5EFI1"/>
<dbReference type="Gene3D" id="3.30.110.10">
    <property type="entry name" value="Translation initiation factor 3 (IF-3), C-terminal domain"/>
    <property type="match status" value="1"/>
</dbReference>
<evidence type="ECO:0000259" key="7">
    <source>
        <dbReference type="Pfam" id="PF05198"/>
    </source>
</evidence>
<dbReference type="GO" id="GO:0003743">
    <property type="term" value="F:translation initiation factor activity"/>
    <property type="evidence" value="ECO:0007669"/>
    <property type="project" value="UniProtKB-UniRule"/>
</dbReference>
<dbReference type="InterPro" id="IPR001288">
    <property type="entry name" value="Translation_initiation_fac_3"/>
</dbReference>
<dbReference type="FunFam" id="3.10.20.80:FF:000001">
    <property type="entry name" value="Translation initiation factor IF-3"/>
    <property type="match status" value="1"/>
</dbReference>
<evidence type="ECO:0000256" key="3">
    <source>
        <dbReference type="ARBA" id="ARBA00022917"/>
    </source>
</evidence>
<dbReference type="Pfam" id="PF00707">
    <property type="entry name" value="IF3_C"/>
    <property type="match status" value="1"/>
</dbReference>